<dbReference type="InterPro" id="IPR003961">
    <property type="entry name" value="FN3_dom"/>
</dbReference>
<protein>
    <recommendedName>
        <fullName evidence="7">Fibronectin type-III domain-containing protein</fullName>
    </recommendedName>
</protein>
<sequence length="362" mass="41311">MFRTGFLPLALSLCLCCVSWNRLQVSATESSENILNASYHKLSPPVNLSLKSHNFKTVLTWTYVNRTSEATNFTVQFRDYQTARWQLFPPCSNIALYHCDVTEAFSVNLSTSNSYYAKVKAITKFEESQFVLTERFSFQQNATIGAPTVDISVHGHKVVLKCIYPFVTKLTTATDRKVDHDLRCDICVWQEGHNELKNCATRKSKFKLNITQPKFTLCVSARVNSMQWEMKTEWSTQKCFQVQFLSLHEKILFGHVAVIAFFVGLIIVSIIWIFVKKELVLPKSLMLIVKAIKPYADMKIEEDAVSVVIKCEDVCPVESNDFYEEVAKPISNPDVTEPLTIDLKYAGKGWPYDQPQTLLNIT</sequence>
<dbReference type="InterPro" id="IPR015373">
    <property type="entry name" value="Interferon/interleukin_rcp_dom"/>
</dbReference>
<dbReference type="PANTHER" id="PTHR20859">
    <property type="entry name" value="INTERFERON/INTERLEUKIN RECEPTOR"/>
    <property type="match status" value="1"/>
</dbReference>
<keyword evidence="2" id="KW-0732">Signal</keyword>
<reference evidence="5 6" key="1">
    <citation type="journal article" date="2018" name="Nat. Ecol. Evol.">
        <title>Shark genomes provide insights into elasmobranch evolution and the origin of vertebrates.</title>
        <authorList>
            <person name="Hara Y"/>
            <person name="Yamaguchi K"/>
            <person name="Onimaru K"/>
            <person name="Kadota M"/>
            <person name="Koyanagi M"/>
            <person name="Keeley SD"/>
            <person name="Tatsumi K"/>
            <person name="Tanaka K"/>
            <person name="Motone F"/>
            <person name="Kageyama Y"/>
            <person name="Nozu R"/>
            <person name="Adachi N"/>
            <person name="Nishimura O"/>
            <person name="Nakagawa R"/>
            <person name="Tanegashima C"/>
            <person name="Kiyatake I"/>
            <person name="Matsumoto R"/>
            <person name="Murakumo K"/>
            <person name="Nishida K"/>
            <person name="Terakita A"/>
            <person name="Kuratani S"/>
            <person name="Sato K"/>
            <person name="Hyodo S Kuraku.S."/>
        </authorList>
    </citation>
    <scope>NUCLEOTIDE SEQUENCE [LARGE SCALE GENOMIC DNA]</scope>
</reference>
<evidence type="ECO:0000256" key="2">
    <source>
        <dbReference type="SAM" id="SignalP"/>
    </source>
</evidence>
<comment type="caution">
    <text evidence="5">The sequence shown here is derived from an EMBL/GenBank/DDBJ whole genome shotgun (WGS) entry which is preliminary data.</text>
</comment>
<feature type="transmembrane region" description="Helical" evidence="1">
    <location>
        <begin position="252"/>
        <end position="275"/>
    </location>
</feature>
<dbReference type="GO" id="GO:0004896">
    <property type="term" value="F:cytokine receptor activity"/>
    <property type="evidence" value="ECO:0007669"/>
    <property type="project" value="TreeGrafter"/>
</dbReference>
<dbReference type="SUPFAM" id="SSF49265">
    <property type="entry name" value="Fibronectin type III"/>
    <property type="match status" value="2"/>
</dbReference>
<dbReference type="Pfam" id="PF01108">
    <property type="entry name" value="Tissue_fac"/>
    <property type="match status" value="1"/>
</dbReference>
<dbReference type="OrthoDB" id="9946382at2759"/>
<feature type="signal peptide" evidence="2">
    <location>
        <begin position="1"/>
        <end position="27"/>
    </location>
</feature>
<dbReference type="EMBL" id="BEZZ01000050">
    <property type="protein sequence ID" value="GCC24230.1"/>
    <property type="molecule type" value="Genomic_DNA"/>
</dbReference>
<gene>
    <name evidence="5" type="ORF">chiPu_0002630</name>
</gene>
<accession>A0A401S1K5</accession>
<dbReference type="InterPro" id="IPR036116">
    <property type="entry name" value="FN3_sf"/>
</dbReference>
<keyword evidence="1" id="KW-0812">Transmembrane</keyword>
<dbReference type="PANTHER" id="PTHR20859:SF53">
    <property type="entry name" value="INTERLEUKIN-22 RECEPTOR SUBUNIT ALPHA-1"/>
    <property type="match status" value="1"/>
</dbReference>
<name>A0A401S1K5_CHIPU</name>
<evidence type="ECO:0000259" key="3">
    <source>
        <dbReference type="Pfam" id="PF01108"/>
    </source>
</evidence>
<feature type="chain" id="PRO_5019116395" description="Fibronectin type-III domain-containing protein" evidence="2">
    <location>
        <begin position="28"/>
        <end position="362"/>
    </location>
</feature>
<feature type="domain" description="Interferon/interleukin receptor" evidence="4">
    <location>
        <begin position="143"/>
        <end position="242"/>
    </location>
</feature>
<evidence type="ECO:0000313" key="6">
    <source>
        <dbReference type="Proteomes" id="UP000287033"/>
    </source>
</evidence>
<organism evidence="5 6">
    <name type="scientific">Chiloscyllium punctatum</name>
    <name type="common">Brownbanded bambooshark</name>
    <name type="synonym">Hemiscyllium punctatum</name>
    <dbReference type="NCBI Taxonomy" id="137246"/>
    <lineage>
        <taxon>Eukaryota</taxon>
        <taxon>Metazoa</taxon>
        <taxon>Chordata</taxon>
        <taxon>Craniata</taxon>
        <taxon>Vertebrata</taxon>
        <taxon>Chondrichthyes</taxon>
        <taxon>Elasmobranchii</taxon>
        <taxon>Galeomorphii</taxon>
        <taxon>Galeoidea</taxon>
        <taxon>Orectolobiformes</taxon>
        <taxon>Hemiscylliidae</taxon>
        <taxon>Chiloscyllium</taxon>
    </lineage>
</organism>
<dbReference type="InterPro" id="IPR013783">
    <property type="entry name" value="Ig-like_fold"/>
</dbReference>
<dbReference type="Pfam" id="PF09294">
    <property type="entry name" value="Interfer-bind"/>
    <property type="match status" value="1"/>
</dbReference>
<keyword evidence="1" id="KW-1133">Transmembrane helix</keyword>
<proteinExistence type="predicted"/>
<feature type="domain" description="Fibronectin type-III" evidence="3">
    <location>
        <begin position="35"/>
        <end position="128"/>
    </location>
</feature>
<keyword evidence="1" id="KW-0472">Membrane</keyword>
<evidence type="ECO:0000313" key="5">
    <source>
        <dbReference type="EMBL" id="GCC24230.1"/>
    </source>
</evidence>
<dbReference type="Gene3D" id="2.60.40.10">
    <property type="entry name" value="Immunoglobulins"/>
    <property type="match status" value="2"/>
</dbReference>
<evidence type="ECO:0000259" key="4">
    <source>
        <dbReference type="Pfam" id="PF09294"/>
    </source>
</evidence>
<dbReference type="CDD" id="cd00063">
    <property type="entry name" value="FN3"/>
    <property type="match status" value="1"/>
</dbReference>
<keyword evidence="6" id="KW-1185">Reference proteome</keyword>
<dbReference type="AlphaFoldDB" id="A0A401S1K5"/>
<dbReference type="OMA" id="PCSNIAL"/>
<evidence type="ECO:0008006" key="7">
    <source>
        <dbReference type="Google" id="ProtNLM"/>
    </source>
</evidence>
<dbReference type="InterPro" id="IPR050650">
    <property type="entry name" value="Type-II_Cytokine-TF_Rcpt"/>
</dbReference>
<dbReference type="GO" id="GO:0005886">
    <property type="term" value="C:plasma membrane"/>
    <property type="evidence" value="ECO:0007669"/>
    <property type="project" value="TreeGrafter"/>
</dbReference>
<dbReference type="Proteomes" id="UP000287033">
    <property type="component" value="Unassembled WGS sequence"/>
</dbReference>
<evidence type="ECO:0000256" key="1">
    <source>
        <dbReference type="SAM" id="Phobius"/>
    </source>
</evidence>
<dbReference type="STRING" id="137246.A0A401S1K5"/>